<keyword evidence="2 5" id="KW-0238">DNA-binding</keyword>
<dbReference type="Proteomes" id="UP001180020">
    <property type="component" value="Unassembled WGS sequence"/>
</dbReference>
<dbReference type="InterPro" id="IPR050460">
    <property type="entry name" value="Distal-less_Homeobox_TF"/>
</dbReference>
<dbReference type="AlphaFoldDB" id="A0AAV9CRJ5"/>
<feature type="region of interest" description="Disordered" evidence="7">
    <location>
        <begin position="25"/>
        <end position="44"/>
    </location>
</feature>
<organism evidence="9 10">
    <name type="scientific">Acorus calamus</name>
    <name type="common">Sweet flag</name>
    <dbReference type="NCBI Taxonomy" id="4465"/>
    <lineage>
        <taxon>Eukaryota</taxon>
        <taxon>Viridiplantae</taxon>
        <taxon>Streptophyta</taxon>
        <taxon>Embryophyta</taxon>
        <taxon>Tracheophyta</taxon>
        <taxon>Spermatophyta</taxon>
        <taxon>Magnoliopsida</taxon>
        <taxon>Liliopsida</taxon>
        <taxon>Acoraceae</taxon>
        <taxon>Acorus</taxon>
    </lineage>
</organism>
<evidence type="ECO:0000256" key="6">
    <source>
        <dbReference type="RuleBase" id="RU000682"/>
    </source>
</evidence>
<evidence type="ECO:0000256" key="3">
    <source>
        <dbReference type="ARBA" id="ARBA00023155"/>
    </source>
</evidence>
<dbReference type="EMBL" id="JAUJYO010000017">
    <property type="protein sequence ID" value="KAK1291550.1"/>
    <property type="molecule type" value="Genomic_DNA"/>
</dbReference>
<evidence type="ECO:0000256" key="4">
    <source>
        <dbReference type="ARBA" id="ARBA00023242"/>
    </source>
</evidence>
<dbReference type="PANTHER" id="PTHR24327">
    <property type="entry name" value="HOMEOBOX PROTEIN"/>
    <property type="match status" value="1"/>
</dbReference>
<gene>
    <name evidence="9" type="ORF">QJS10_CPB17g00759</name>
</gene>
<dbReference type="InterPro" id="IPR009057">
    <property type="entry name" value="Homeodomain-like_sf"/>
</dbReference>
<name>A0AAV9CRJ5_ACOCL</name>
<keyword evidence="4 5" id="KW-0539">Nucleus</keyword>
<dbReference type="GO" id="GO:0003677">
    <property type="term" value="F:DNA binding"/>
    <property type="evidence" value="ECO:0007669"/>
    <property type="project" value="UniProtKB-UniRule"/>
</dbReference>
<evidence type="ECO:0000256" key="5">
    <source>
        <dbReference type="PROSITE-ProRule" id="PRU00108"/>
    </source>
</evidence>
<dbReference type="CDD" id="cd00086">
    <property type="entry name" value="homeodomain"/>
    <property type="match status" value="1"/>
</dbReference>
<accession>A0AAV9CRJ5</accession>
<evidence type="ECO:0000313" key="9">
    <source>
        <dbReference type="EMBL" id="KAK1291550.1"/>
    </source>
</evidence>
<evidence type="ECO:0000256" key="2">
    <source>
        <dbReference type="ARBA" id="ARBA00023125"/>
    </source>
</evidence>
<dbReference type="SMART" id="SM00389">
    <property type="entry name" value="HOX"/>
    <property type="match status" value="1"/>
</dbReference>
<feature type="domain" description="Homeobox" evidence="8">
    <location>
        <begin position="116"/>
        <end position="176"/>
    </location>
</feature>
<dbReference type="Pfam" id="PF00046">
    <property type="entry name" value="Homeodomain"/>
    <property type="match status" value="1"/>
</dbReference>
<comment type="caution">
    <text evidence="9">The sequence shown here is derived from an EMBL/GenBank/DDBJ whole genome shotgun (WGS) entry which is preliminary data.</text>
</comment>
<dbReference type="PROSITE" id="PS50071">
    <property type="entry name" value="HOMEOBOX_2"/>
    <property type="match status" value="1"/>
</dbReference>
<evidence type="ECO:0000256" key="1">
    <source>
        <dbReference type="ARBA" id="ARBA00004123"/>
    </source>
</evidence>
<evidence type="ECO:0000259" key="8">
    <source>
        <dbReference type="PROSITE" id="PS50071"/>
    </source>
</evidence>
<reference evidence="9" key="2">
    <citation type="submission" date="2023-06" db="EMBL/GenBank/DDBJ databases">
        <authorList>
            <person name="Ma L."/>
            <person name="Liu K.-W."/>
            <person name="Li Z."/>
            <person name="Hsiao Y.-Y."/>
            <person name="Qi Y."/>
            <person name="Fu T."/>
            <person name="Tang G."/>
            <person name="Zhang D."/>
            <person name="Sun W.-H."/>
            <person name="Liu D.-K."/>
            <person name="Li Y."/>
            <person name="Chen G.-Z."/>
            <person name="Liu X.-D."/>
            <person name="Liao X.-Y."/>
            <person name="Jiang Y.-T."/>
            <person name="Yu X."/>
            <person name="Hao Y."/>
            <person name="Huang J."/>
            <person name="Zhao X.-W."/>
            <person name="Ke S."/>
            <person name="Chen Y.-Y."/>
            <person name="Wu W.-L."/>
            <person name="Hsu J.-L."/>
            <person name="Lin Y.-F."/>
            <person name="Huang M.-D."/>
            <person name="Li C.-Y."/>
            <person name="Huang L."/>
            <person name="Wang Z.-W."/>
            <person name="Zhao X."/>
            <person name="Zhong W.-Y."/>
            <person name="Peng D.-H."/>
            <person name="Ahmad S."/>
            <person name="Lan S."/>
            <person name="Zhang J.-S."/>
            <person name="Tsai W.-C."/>
            <person name="Van De Peer Y."/>
            <person name="Liu Z.-J."/>
        </authorList>
    </citation>
    <scope>NUCLEOTIDE SEQUENCE</scope>
    <source>
        <strain evidence="9">CP</strain>
        <tissue evidence="9">Leaves</tissue>
    </source>
</reference>
<keyword evidence="10" id="KW-1185">Reference proteome</keyword>
<dbReference type="SUPFAM" id="SSF46689">
    <property type="entry name" value="Homeodomain-like"/>
    <property type="match status" value="1"/>
</dbReference>
<dbReference type="Gene3D" id="1.10.10.60">
    <property type="entry name" value="Homeodomain-like"/>
    <property type="match status" value="1"/>
</dbReference>
<sequence length="289" mass="32990">MRQICARAAAGVREGWRTVECQRSHKRSVTQTKNQRKKDSSSDTMLLSEIEENEPKILLGEMRGNHQFDGGVGVGGHDAGLLSDDDFDAWITTLLEEDFDMTPIDFDMGNSNIIDNKNKRKKSRHTKEQIQALNFVFEQCNCPNENKIKELCDKLNMKRSQIKTWFQNRRSHLKRRILQAKLDSQMCSKCCCNYKDELHKENDTLREKIHVIHQTLNKGFLASQHVQRYTGIGTSDQSLLSVVNGPSLFNVMESGLLSYSTMIPIIPQGNALQSDIIFESSPLAFYQGF</sequence>
<keyword evidence="3 5" id="KW-0371">Homeobox</keyword>
<evidence type="ECO:0000313" key="10">
    <source>
        <dbReference type="Proteomes" id="UP001180020"/>
    </source>
</evidence>
<reference evidence="9" key="1">
    <citation type="journal article" date="2023" name="Nat. Commun.">
        <title>Diploid and tetraploid genomes of Acorus and the evolution of monocots.</title>
        <authorList>
            <person name="Ma L."/>
            <person name="Liu K.W."/>
            <person name="Li Z."/>
            <person name="Hsiao Y.Y."/>
            <person name="Qi Y."/>
            <person name="Fu T."/>
            <person name="Tang G.D."/>
            <person name="Zhang D."/>
            <person name="Sun W.H."/>
            <person name="Liu D.K."/>
            <person name="Li Y."/>
            <person name="Chen G.Z."/>
            <person name="Liu X.D."/>
            <person name="Liao X.Y."/>
            <person name="Jiang Y.T."/>
            <person name="Yu X."/>
            <person name="Hao Y."/>
            <person name="Huang J."/>
            <person name="Zhao X.W."/>
            <person name="Ke S."/>
            <person name="Chen Y.Y."/>
            <person name="Wu W.L."/>
            <person name="Hsu J.L."/>
            <person name="Lin Y.F."/>
            <person name="Huang M.D."/>
            <person name="Li C.Y."/>
            <person name="Huang L."/>
            <person name="Wang Z.W."/>
            <person name="Zhao X."/>
            <person name="Zhong W.Y."/>
            <person name="Peng D.H."/>
            <person name="Ahmad S."/>
            <person name="Lan S."/>
            <person name="Zhang J.S."/>
            <person name="Tsai W.C."/>
            <person name="Van de Peer Y."/>
            <person name="Liu Z.J."/>
        </authorList>
    </citation>
    <scope>NUCLEOTIDE SEQUENCE</scope>
    <source>
        <strain evidence="9">CP</strain>
    </source>
</reference>
<evidence type="ECO:0000256" key="7">
    <source>
        <dbReference type="SAM" id="MobiDB-lite"/>
    </source>
</evidence>
<comment type="subcellular location">
    <subcellularLocation>
        <location evidence="1 5 6">Nucleus</location>
    </subcellularLocation>
</comment>
<proteinExistence type="predicted"/>
<dbReference type="GO" id="GO:0005634">
    <property type="term" value="C:nucleus"/>
    <property type="evidence" value="ECO:0007669"/>
    <property type="project" value="UniProtKB-SubCell"/>
</dbReference>
<feature type="DNA-binding region" description="Homeobox" evidence="5">
    <location>
        <begin position="118"/>
        <end position="177"/>
    </location>
</feature>
<protein>
    <recommendedName>
        <fullName evidence="8">Homeobox domain-containing protein</fullName>
    </recommendedName>
</protein>
<dbReference type="InterPro" id="IPR001356">
    <property type="entry name" value="HD"/>
</dbReference>